<dbReference type="Proteomes" id="UP000291422">
    <property type="component" value="Unassembled WGS sequence"/>
</dbReference>
<organism evidence="2 4">
    <name type="scientific">Alternaria alternata</name>
    <name type="common">Alternaria rot fungus</name>
    <name type="synonym">Torula alternata</name>
    <dbReference type="NCBI Taxonomy" id="5599"/>
    <lineage>
        <taxon>Eukaryota</taxon>
        <taxon>Fungi</taxon>
        <taxon>Dikarya</taxon>
        <taxon>Ascomycota</taxon>
        <taxon>Pezizomycotina</taxon>
        <taxon>Dothideomycetes</taxon>
        <taxon>Pleosporomycetidae</taxon>
        <taxon>Pleosporales</taxon>
        <taxon>Pleosporineae</taxon>
        <taxon>Pleosporaceae</taxon>
        <taxon>Alternaria</taxon>
        <taxon>Alternaria sect. Alternaria</taxon>
        <taxon>Alternaria alternata complex</taxon>
    </lineage>
</organism>
<dbReference type="Gene3D" id="3.40.630.30">
    <property type="match status" value="1"/>
</dbReference>
<reference evidence="2 4" key="1">
    <citation type="submission" date="2016-05" db="EMBL/GenBank/DDBJ databases">
        <title>Comparative analysis of secretome profiles of manganese(II)-oxidizing ascomycete fungi.</title>
        <authorList>
            <consortium name="DOE Joint Genome Institute"/>
            <person name="Zeiner C.A."/>
            <person name="Purvine S.O."/>
            <person name="Zink E.M."/>
            <person name="Wu S."/>
            <person name="Pasa-Tolic L."/>
            <person name="Chaput D.L."/>
            <person name="Haridas S."/>
            <person name="Grigoriev I.V."/>
            <person name="Santelli C.M."/>
            <person name="Hansel C.M."/>
        </authorList>
    </citation>
    <scope>NUCLEOTIDE SEQUENCE [LARGE SCALE GENOMIC DNA]</scope>
    <source>
        <strain evidence="2 4">SRC1lrK2f</strain>
    </source>
</reference>
<dbReference type="Proteomes" id="UP000077248">
    <property type="component" value="Unassembled WGS sequence"/>
</dbReference>
<dbReference type="KEGG" id="aalt:CC77DRAFT_1024016"/>
<dbReference type="InterPro" id="IPR051531">
    <property type="entry name" value="N-acetyltransferase"/>
</dbReference>
<reference evidence="5" key="2">
    <citation type="journal article" date="2019" name="bioRxiv">
        <title>Genomics, evolutionary history and diagnostics of the Alternaria alternata species group including apple and Asian pear pathotypes.</title>
        <authorList>
            <person name="Armitage A.D."/>
            <person name="Cockerton H.M."/>
            <person name="Sreenivasaprasad S."/>
            <person name="Woodhall J.W."/>
            <person name="Lane C.R."/>
            <person name="Harrison R.J."/>
            <person name="Clarkson J.P."/>
        </authorList>
    </citation>
    <scope>NUCLEOTIDE SEQUENCE [LARGE SCALE GENOMIC DNA]</scope>
    <source>
        <strain evidence="5">FERA 1177</strain>
    </source>
</reference>
<dbReference type="SUPFAM" id="SSF55729">
    <property type="entry name" value="Acyl-CoA N-acyltransferases (Nat)"/>
    <property type="match status" value="1"/>
</dbReference>
<dbReference type="PROSITE" id="PS51186">
    <property type="entry name" value="GNAT"/>
    <property type="match status" value="1"/>
</dbReference>
<dbReference type="EMBL" id="KV441489">
    <property type="protein sequence ID" value="OAG16686.1"/>
    <property type="molecule type" value="Genomic_DNA"/>
</dbReference>
<name>A0A177DAZ1_ALTAL</name>
<evidence type="ECO:0000313" key="4">
    <source>
        <dbReference type="Proteomes" id="UP000077248"/>
    </source>
</evidence>
<dbReference type="GeneID" id="29111376"/>
<evidence type="ECO:0000313" key="2">
    <source>
        <dbReference type="EMBL" id="OAG16686.1"/>
    </source>
</evidence>
<feature type="domain" description="N-acetyltransferase" evidence="1">
    <location>
        <begin position="157"/>
        <end position="240"/>
    </location>
</feature>
<dbReference type="Pfam" id="PF13302">
    <property type="entry name" value="Acetyltransf_3"/>
    <property type="match status" value="1"/>
</dbReference>
<accession>A0A177DAZ1</accession>
<dbReference type="CDD" id="cd04301">
    <property type="entry name" value="NAT_SF"/>
    <property type="match status" value="1"/>
</dbReference>
<evidence type="ECO:0000313" key="3">
    <source>
        <dbReference type="EMBL" id="RYN75619.1"/>
    </source>
</evidence>
<proteinExistence type="predicted"/>
<dbReference type="RefSeq" id="XP_018382107.1">
    <property type="nucleotide sequence ID" value="XM_018525782.1"/>
</dbReference>
<dbReference type="InterPro" id="IPR000182">
    <property type="entry name" value="GNAT_dom"/>
</dbReference>
<dbReference type="AlphaFoldDB" id="A0A177DAZ1"/>
<keyword evidence="4" id="KW-1185">Reference proteome</keyword>
<gene>
    <name evidence="3" type="ORF">AA0117_g6346</name>
    <name evidence="2" type="ORF">CC77DRAFT_1024016</name>
</gene>
<dbReference type="OMA" id="RDIARCW"/>
<dbReference type="PANTHER" id="PTHR43792">
    <property type="entry name" value="GNAT FAMILY, PUTATIVE (AFU_ORTHOLOGUE AFUA_3G00765)-RELATED-RELATED"/>
    <property type="match status" value="1"/>
</dbReference>
<evidence type="ECO:0000313" key="5">
    <source>
        <dbReference type="Proteomes" id="UP000291422"/>
    </source>
</evidence>
<protein>
    <recommendedName>
        <fullName evidence="1">N-acetyltransferase domain-containing protein</fullName>
    </recommendedName>
</protein>
<dbReference type="InterPro" id="IPR016181">
    <property type="entry name" value="Acyl_CoA_acyltransferase"/>
</dbReference>
<sequence length="243" mass="27204">MSTQDTLRPSRRFALLTSRLILIPTPLAISIPSYVNLYADLHANAAFCSMGFGNAFPVQTRTQEQMQEVIATRDIARSWDKRAIGDFAVGRRSKLQIKDTTGRKLVDATNTVVVIDENDIDGVCQTLDDIEWLGYAGVRDATTTSLPPRNASDAPLPPWEEMVELRYGVAPSCWGQGVAREAAEAVMQWAATERGVKRFIAETEKENARSGRVLEKMGFKKSGTEYWKDEDEVEWERDAASLW</sequence>
<reference evidence="3" key="3">
    <citation type="journal article" date="2019" name="J. ISSAAS">
        <title>Genomics, evolutionary history and diagnostics of the Alternaria alternata species group including apple and Asian pear pathotypes.</title>
        <authorList>
            <person name="Armitage A.D."/>
            <person name="Cockerton H.M."/>
            <person name="Sreenivasaprasad S."/>
            <person name="Woodhall J."/>
            <person name="Lane C."/>
            <person name="Harrison R.J."/>
            <person name="Clarkson J.P."/>
        </authorList>
    </citation>
    <scope>NUCLEOTIDE SEQUENCE</scope>
    <source>
        <strain evidence="3">FERA 1177</strain>
    </source>
</reference>
<evidence type="ECO:0000259" key="1">
    <source>
        <dbReference type="PROSITE" id="PS51186"/>
    </source>
</evidence>
<dbReference type="PANTHER" id="PTHR43792:SF1">
    <property type="entry name" value="N-ACETYLTRANSFERASE DOMAIN-CONTAINING PROTEIN"/>
    <property type="match status" value="1"/>
</dbReference>
<dbReference type="EMBL" id="PDXD01000014">
    <property type="protein sequence ID" value="RYN75619.1"/>
    <property type="molecule type" value="Genomic_DNA"/>
</dbReference>
<dbReference type="GO" id="GO:0016747">
    <property type="term" value="F:acyltransferase activity, transferring groups other than amino-acyl groups"/>
    <property type="evidence" value="ECO:0007669"/>
    <property type="project" value="InterPro"/>
</dbReference>
<dbReference type="VEuPathDB" id="FungiDB:CC77DRAFT_1024016"/>